<dbReference type="NCBIfam" id="TIGR01469">
    <property type="entry name" value="cobA_cysG_Cterm"/>
    <property type="match status" value="1"/>
</dbReference>
<comment type="similarity">
    <text evidence="14">In the N-terminal section; belongs to the precorrin-2 dehydrogenase / sirohydrochlorin ferrochelatase family.</text>
</comment>
<comment type="pathway">
    <text evidence="14">Cofactor biosynthesis; adenosylcobalamin biosynthesis; sirohydrochlorin from precorrin-2: step 1/1.</text>
</comment>
<evidence type="ECO:0000256" key="12">
    <source>
        <dbReference type="ARBA" id="ARBA00025705"/>
    </source>
</evidence>
<gene>
    <name evidence="14 18" type="primary">cysG</name>
    <name evidence="18" type="ORF">OLW01_08515</name>
</gene>
<dbReference type="EC" id="2.1.1.107" evidence="14"/>
<dbReference type="Pfam" id="PF10414">
    <property type="entry name" value="CysG_dimeriser"/>
    <property type="match status" value="1"/>
</dbReference>
<feature type="domain" description="Sirohaem synthase dimerisation" evidence="16">
    <location>
        <begin position="150"/>
        <end position="205"/>
    </location>
</feature>
<dbReference type="InterPro" id="IPR012409">
    <property type="entry name" value="Sirohaem_synth"/>
</dbReference>
<dbReference type="InterPro" id="IPR037115">
    <property type="entry name" value="Sirohaem_synt_dimer_dom_sf"/>
</dbReference>
<evidence type="ECO:0000256" key="2">
    <source>
        <dbReference type="ARBA" id="ARBA00005879"/>
    </source>
</evidence>
<dbReference type="PIRSF" id="PIRSF036426">
    <property type="entry name" value="Sirohaem_synth"/>
    <property type="match status" value="1"/>
</dbReference>
<feature type="binding site" evidence="14">
    <location>
        <position position="410"/>
    </location>
    <ligand>
        <name>S-adenosyl-L-methionine</name>
        <dbReference type="ChEBI" id="CHEBI:59789"/>
    </ligand>
</feature>
<evidence type="ECO:0000256" key="10">
    <source>
        <dbReference type="ARBA" id="ARBA00023244"/>
    </source>
</evidence>
<dbReference type="InterPro" id="IPR036291">
    <property type="entry name" value="NAD(P)-bd_dom_sf"/>
</dbReference>
<comment type="similarity">
    <text evidence="2">Belongs to the precorrin methyltransferase family.</text>
</comment>
<dbReference type="SUPFAM" id="SSF51735">
    <property type="entry name" value="NAD(P)-binding Rossmann-fold domains"/>
    <property type="match status" value="1"/>
</dbReference>
<keyword evidence="3 14" id="KW-0169">Cobalamin biosynthesis</keyword>
<evidence type="ECO:0000256" key="14">
    <source>
        <dbReference type="HAMAP-Rule" id="MF_01646"/>
    </source>
</evidence>
<evidence type="ECO:0000256" key="3">
    <source>
        <dbReference type="ARBA" id="ARBA00022573"/>
    </source>
</evidence>
<evidence type="ECO:0000256" key="9">
    <source>
        <dbReference type="ARBA" id="ARBA00023239"/>
    </source>
</evidence>
<comment type="pathway">
    <text evidence="14">Cofactor biosynthesis; adenosylcobalamin biosynthesis; precorrin-2 from uroporphyrinogen III: step 1/1.</text>
</comment>
<feature type="binding site" evidence="14">
    <location>
        <position position="381"/>
    </location>
    <ligand>
        <name>S-adenosyl-L-methionine</name>
        <dbReference type="ChEBI" id="CHEBI:59789"/>
    </ligand>
</feature>
<feature type="domain" description="Siroheme synthase central" evidence="17">
    <location>
        <begin position="124"/>
        <end position="146"/>
    </location>
</feature>
<dbReference type="RefSeq" id="WP_268073419.1">
    <property type="nucleotide sequence ID" value="NZ_CP109965.1"/>
</dbReference>
<keyword evidence="8 14" id="KW-0520">NAD</keyword>
<dbReference type="NCBIfam" id="TIGR01470">
    <property type="entry name" value="cysG_Nterm"/>
    <property type="match status" value="1"/>
</dbReference>
<feature type="binding site" evidence="14">
    <location>
        <begin position="329"/>
        <end position="330"/>
    </location>
    <ligand>
        <name>S-adenosyl-L-methionine</name>
        <dbReference type="ChEBI" id="CHEBI:59789"/>
    </ligand>
</feature>
<keyword evidence="6 14" id="KW-0949">S-adenosyl-L-methionine</keyword>
<feature type="active site" description="Proton acceptor" evidence="14">
    <location>
        <position position="246"/>
    </location>
</feature>
<feature type="region of interest" description="Precorrin-2 dehydrogenase / sirohydrochlorin ferrochelatase" evidence="14">
    <location>
        <begin position="1"/>
        <end position="203"/>
    </location>
</feature>
<dbReference type="PROSITE" id="PS00839">
    <property type="entry name" value="SUMT_1"/>
    <property type="match status" value="1"/>
</dbReference>
<accession>A0ABY7AIZ8</accession>
<evidence type="ECO:0000256" key="7">
    <source>
        <dbReference type="ARBA" id="ARBA00023002"/>
    </source>
</evidence>
<feature type="region of interest" description="Uroporphyrinogen-III C-methyltransferase" evidence="14">
    <location>
        <begin position="214"/>
        <end position="473"/>
    </location>
</feature>
<feature type="active site" description="Proton donor" evidence="14">
    <location>
        <position position="268"/>
    </location>
</feature>
<evidence type="ECO:0000256" key="6">
    <source>
        <dbReference type="ARBA" id="ARBA00022691"/>
    </source>
</evidence>
<organism evidence="18 19">
    <name type="scientific">Catenovulum adriaticum</name>
    <dbReference type="NCBI Taxonomy" id="2984846"/>
    <lineage>
        <taxon>Bacteria</taxon>
        <taxon>Pseudomonadati</taxon>
        <taxon>Pseudomonadota</taxon>
        <taxon>Gammaproteobacteria</taxon>
        <taxon>Alteromonadales</taxon>
        <taxon>Alteromonadaceae</taxon>
        <taxon>Catenovulum</taxon>
    </lineage>
</organism>
<dbReference type="Proteomes" id="UP001163726">
    <property type="component" value="Chromosome"/>
</dbReference>
<dbReference type="GO" id="GO:0051266">
    <property type="term" value="F:sirohydrochlorin ferrochelatase activity"/>
    <property type="evidence" value="ECO:0007669"/>
    <property type="project" value="UniProtKB-EC"/>
</dbReference>
<keyword evidence="19" id="KW-1185">Reference proteome</keyword>
<evidence type="ECO:0000256" key="13">
    <source>
        <dbReference type="ARBA" id="ARBA00047561"/>
    </source>
</evidence>
<feature type="modified residue" description="Phosphoserine" evidence="14">
    <location>
        <position position="128"/>
    </location>
</feature>
<reference evidence="18" key="1">
    <citation type="submission" date="2022-10" db="EMBL/GenBank/DDBJ databases">
        <title>Catenovulum adriacola sp. nov. isolated in the Harbour of Susak.</title>
        <authorList>
            <person name="Schoch T."/>
            <person name="Reich S.J."/>
            <person name="Stoeferle S."/>
            <person name="Flaiz M."/>
            <person name="Kazda M."/>
            <person name="Riedel C.U."/>
            <person name="Duerre P."/>
        </authorList>
    </citation>
    <scope>NUCLEOTIDE SEQUENCE</scope>
    <source>
        <strain evidence="18">TS8</strain>
    </source>
</reference>
<feature type="binding site" evidence="14">
    <location>
        <begin position="299"/>
        <end position="301"/>
    </location>
    <ligand>
        <name>S-adenosyl-L-methionine</name>
        <dbReference type="ChEBI" id="CHEBI:59789"/>
    </ligand>
</feature>
<dbReference type="Pfam" id="PF13241">
    <property type="entry name" value="NAD_binding_7"/>
    <property type="match status" value="1"/>
</dbReference>
<dbReference type="InterPro" id="IPR014776">
    <property type="entry name" value="4pyrrole_Mease_sub2"/>
</dbReference>
<dbReference type="EC" id="4.99.1.4" evidence="14"/>
<sequence>MEQFPIFLNLNNFPCAVVGGGDVAFRKASALLKAQAELTIISPKVCPELKQLIDDHHLTWLNQNYQDQLIDNMRLVVAATDNETVNAQVYAYCEAHKILINTVDSPKYCRYTTPSIVDRSPILIAISSAGMSPVLARRIRATIESSLPQALGEIAEYAGSLRTRIKQAFSTLDQRRTFWENFFSSSIVSRFRQLKAEQKEQIVNDLIANEQVQGEVWLVGAGPGDEELLTIKALQKMQLADVIVYDRLISQKTLDLARKDADFICVGKQKNYHLKQQEEINDLLVRLAQEGKKVCRLKGGDPFIFGRGGEELETLVEHQIPFQVIPAVTAAAGCASYAGIPLTHRDYARKVVFVTGQNSKAGDYPDWQALVRPYQTLVVYMGLTRAQLIKDELIHHGMSKSMPVAIVEKGTTREQKVYVGNLDNLPQLARDNQIGSPALLIIGEVVKLANTLNWFNPDELTDETSTFNTYIKP</sequence>
<dbReference type="Gene3D" id="1.10.8.210">
    <property type="entry name" value="Sirohaem synthase, dimerisation domain"/>
    <property type="match status" value="1"/>
</dbReference>
<comment type="similarity">
    <text evidence="14">In the C-terminal section; belongs to the precorrin methyltransferase family.</text>
</comment>
<dbReference type="EMBL" id="CP109965">
    <property type="protein sequence ID" value="WAJ69227.1"/>
    <property type="molecule type" value="Genomic_DNA"/>
</dbReference>
<keyword evidence="5 14" id="KW-0808">Transferase</keyword>
<keyword evidence="4 14" id="KW-0489">Methyltransferase</keyword>
<comment type="pathway">
    <text evidence="12 14">Porphyrin-containing compound metabolism; siroheme biosynthesis; precorrin-2 from uroporphyrinogen III: step 1/1.</text>
</comment>
<dbReference type="Pfam" id="PF14824">
    <property type="entry name" value="Sirohm_synth_M"/>
    <property type="match status" value="1"/>
</dbReference>
<dbReference type="InterPro" id="IPR006367">
    <property type="entry name" value="Sirohaem_synthase_N"/>
</dbReference>
<dbReference type="NCBIfam" id="NF007922">
    <property type="entry name" value="PRK10637.1"/>
    <property type="match status" value="1"/>
</dbReference>
<dbReference type="Gene3D" id="3.30.160.110">
    <property type="entry name" value="Siroheme synthase, domain 2"/>
    <property type="match status" value="1"/>
</dbReference>
<feature type="binding site" evidence="14">
    <location>
        <position position="304"/>
    </location>
    <ligand>
        <name>S-adenosyl-L-methionine</name>
        <dbReference type="ChEBI" id="CHEBI:59789"/>
    </ligand>
</feature>
<feature type="binding site" evidence="14">
    <location>
        <begin position="43"/>
        <end position="44"/>
    </location>
    <ligand>
        <name>NAD(+)</name>
        <dbReference type="ChEBI" id="CHEBI:57540"/>
    </ligand>
</feature>
<evidence type="ECO:0000256" key="5">
    <source>
        <dbReference type="ARBA" id="ARBA00022679"/>
    </source>
</evidence>
<feature type="binding site" evidence="14">
    <location>
        <begin position="22"/>
        <end position="23"/>
    </location>
    <ligand>
        <name>NAD(+)</name>
        <dbReference type="ChEBI" id="CHEBI:57540"/>
    </ligand>
</feature>
<name>A0ABY7AIZ8_9ALTE</name>
<evidence type="ECO:0000256" key="4">
    <source>
        <dbReference type="ARBA" id="ARBA00022603"/>
    </source>
</evidence>
<dbReference type="GO" id="GO:0004851">
    <property type="term" value="F:uroporphyrin-III C-methyltransferase activity"/>
    <property type="evidence" value="ECO:0007669"/>
    <property type="project" value="UniProtKB-EC"/>
</dbReference>
<evidence type="ECO:0000256" key="8">
    <source>
        <dbReference type="ARBA" id="ARBA00023027"/>
    </source>
</evidence>
<dbReference type="Gene3D" id="3.30.950.10">
    <property type="entry name" value="Methyltransferase, Cobalt-precorrin-4 Transmethylase, Domain 2"/>
    <property type="match status" value="1"/>
</dbReference>
<keyword evidence="11 14" id="KW-0511">Multifunctional enzyme</keyword>
<comment type="pathway">
    <text evidence="1 14">Porphyrin-containing compound metabolism; siroheme biosynthesis; sirohydrochlorin from precorrin-2: step 1/1.</text>
</comment>
<protein>
    <recommendedName>
        <fullName evidence="14">Siroheme synthase</fullName>
    </recommendedName>
    <domain>
        <recommendedName>
            <fullName evidence="14">Uroporphyrinogen-III C-methyltransferase</fullName>
            <shortName evidence="14">Urogen III methylase</shortName>
            <ecNumber evidence="14">2.1.1.107</ecNumber>
        </recommendedName>
        <alternativeName>
            <fullName evidence="14">SUMT</fullName>
        </alternativeName>
        <alternativeName>
            <fullName evidence="14">Uroporphyrinogen III methylase</fullName>
            <shortName evidence="14">UROM</shortName>
        </alternativeName>
    </domain>
    <domain>
        <recommendedName>
            <fullName evidence="14">Precorrin-2 dehydrogenase</fullName>
            <ecNumber evidence="14">1.3.1.76</ecNumber>
        </recommendedName>
    </domain>
    <domain>
        <recommendedName>
            <fullName evidence="14">Sirohydrochlorin ferrochelatase</fullName>
            <ecNumber evidence="14">4.99.1.4</ecNumber>
        </recommendedName>
    </domain>
</protein>
<dbReference type="PANTHER" id="PTHR45790:SF1">
    <property type="entry name" value="SIROHEME SYNTHASE"/>
    <property type="match status" value="1"/>
</dbReference>
<comment type="pathway">
    <text evidence="14">Porphyrin-containing compound metabolism; siroheme biosynthesis; siroheme from sirohydrochlorin: step 1/1.</text>
</comment>
<keyword evidence="10 14" id="KW-0627">Porphyrin biosynthesis</keyword>
<dbReference type="InterPro" id="IPR035996">
    <property type="entry name" value="4pyrrol_Methylase_sf"/>
</dbReference>
<dbReference type="HAMAP" id="MF_01646">
    <property type="entry name" value="Siroheme_synth"/>
    <property type="match status" value="1"/>
</dbReference>
<keyword evidence="14" id="KW-0597">Phosphoprotein</keyword>
<evidence type="ECO:0000259" key="16">
    <source>
        <dbReference type="Pfam" id="PF10414"/>
    </source>
</evidence>
<dbReference type="Gene3D" id="3.40.1010.10">
    <property type="entry name" value="Cobalt-precorrin-4 Transmethylase, Domain 1"/>
    <property type="match status" value="1"/>
</dbReference>
<keyword evidence="9 14" id="KW-0456">Lyase</keyword>
<evidence type="ECO:0000259" key="15">
    <source>
        <dbReference type="Pfam" id="PF00590"/>
    </source>
</evidence>
<dbReference type="NCBIfam" id="NF004790">
    <property type="entry name" value="PRK06136.1"/>
    <property type="match status" value="1"/>
</dbReference>
<evidence type="ECO:0000259" key="17">
    <source>
        <dbReference type="Pfam" id="PF14824"/>
    </source>
</evidence>
<dbReference type="InterPro" id="IPR006366">
    <property type="entry name" value="CobA/CysG_C"/>
</dbReference>
<comment type="catalytic activity">
    <reaction evidence="14">
        <text>siroheme + 2 H(+) = sirohydrochlorin + Fe(2+)</text>
        <dbReference type="Rhea" id="RHEA:24360"/>
        <dbReference type="ChEBI" id="CHEBI:15378"/>
        <dbReference type="ChEBI" id="CHEBI:29033"/>
        <dbReference type="ChEBI" id="CHEBI:58351"/>
        <dbReference type="ChEBI" id="CHEBI:60052"/>
        <dbReference type="EC" id="4.99.1.4"/>
    </reaction>
</comment>
<dbReference type="CDD" id="cd11642">
    <property type="entry name" value="SUMT"/>
    <property type="match status" value="1"/>
</dbReference>
<dbReference type="SUPFAM" id="SSF53790">
    <property type="entry name" value="Tetrapyrrole methylase"/>
    <property type="match status" value="1"/>
</dbReference>
<keyword evidence="7 14" id="KW-0560">Oxidoreductase</keyword>
<evidence type="ECO:0000256" key="11">
    <source>
        <dbReference type="ARBA" id="ARBA00023268"/>
    </source>
</evidence>
<dbReference type="InterPro" id="IPR000878">
    <property type="entry name" value="4pyrrol_Mease"/>
</dbReference>
<dbReference type="EC" id="1.3.1.76" evidence="14"/>
<dbReference type="Pfam" id="PF00590">
    <property type="entry name" value="TP_methylase"/>
    <property type="match status" value="1"/>
</dbReference>
<evidence type="ECO:0000256" key="1">
    <source>
        <dbReference type="ARBA" id="ARBA00005010"/>
    </source>
</evidence>
<dbReference type="GO" id="GO:0043115">
    <property type="term" value="F:precorrin-2 dehydrogenase activity"/>
    <property type="evidence" value="ECO:0007669"/>
    <property type="project" value="UniProtKB-EC"/>
</dbReference>
<dbReference type="GO" id="GO:0032259">
    <property type="term" value="P:methylation"/>
    <property type="evidence" value="ECO:0007669"/>
    <property type="project" value="UniProtKB-KW"/>
</dbReference>
<dbReference type="InterPro" id="IPR050161">
    <property type="entry name" value="Siro_Cobalamin_biosynth"/>
</dbReference>
<comment type="catalytic activity">
    <reaction evidence="13 14">
        <text>precorrin-2 + NAD(+) = sirohydrochlorin + NADH + 2 H(+)</text>
        <dbReference type="Rhea" id="RHEA:15613"/>
        <dbReference type="ChEBI" id="CHEBI:15378"/>
        <dbReference type="ChEBI" id="CHEBI:57540"/>
        <dbReference type="ChEBI" id="CHEBI:57945"/>
        <dbReference type="ChEBI" id="CHEBI:58351"/>
        <dbReference type="ChEBI" id="CHEBI:58827"/>
        <dbReference type="EC" id="1.3.1.76"/>
    </reaction>
</comment>
<evidence type="ECO:0000313" key="19">
    <source>
        <dbReference type="Proteomes" id="UP001163726"/>
    </source>
</evidence>
<evidence type="ECO:0000313" key="18">
    <source>
        <dbReference type="EMBL" id="WAJ69227.1"/>
    </source>
</evidence>
<comment type="function">
    <text evidence="14">Multifunctional enzyme that catalyzes the SAM-dependent methylations of uroporphyrinogen III at position C-2 and C-7 to form precorrin-2 via precorrin-1. Then it catalyzes the NAD-dependent ring dehydrogenation of precorrin-2 to yield sirohydrochlorin. Finally, it catalyzes the ferrochelation of sirohydrochlorin to yield siroheme.</text>
</comment>
<dbReference type="SUPFAM" id="SSF75615">
    <property type="entry name" value="Siroheme synthase middle domains-like"/>
    <property type="match status" value="1"/>
</dbReference>
<dbReference type="InterPro" id="IPR019478">
    <property type="entry name" value="Sirohaem_synthase_dimer_dom"/>
</dbReference>
<feature type="domain" description="Tetrapyrrole methylase" evidence="15">
    <location>
        <begin position="216"/>
        <end position="425"/>
    </location>
</feature>
<dbReference type="Gene3D" id="3.40.50.720">
    <property type="entry name" value="NAD(P)-binding Rossmann-like Domain"/>
    <property type="match status" value="1"/>
</dbReference>
<dbReference type="InterPro" id="IPR014777">
    <property type="entry name" value="4pyrrole_Mease_sub1"/>
</dbReference>
<dbReference type="InterPro" id="IPR028281">
    <property type="entry name" value="Sirohaem_synthase_central"/>
</dbReference>
<feature type="binding site" evidence="14">
    <location>
        <position position="223"/>
    </location>
    <ligand>
        <name>S-adenosyl-L-methionine</name>
        <dbReference type="ChEBI" id="CHEBI:59789"/>
    </ligand>
</feature>
<proteinExistence type="inferred from homology"/>
<dbReference type="PANTHER" id="PTHR45790">
    <property type="entry name" value="SIROHEME SYNTHASE-RELATED"/>
    <property type="match status" value="1"/>
</dbReference>
<comment type="catalytic activity">
    <reaction evidence="14">
        <text>uroporphyrinogen III + 2 S-adenosyl-L-methionine = precorrin-2 + 2 S-adenosyl-L-homocysteine + H(+)</text>
        <dbReference type="Rhea" id="RHEA:32459"/>
        <dbReference type="ChEBI" id="CHEBI:15378"/>
        <dbReference type="ChEBI" id="CHEBI:57308"/>
        <dbReference type="ChEBI" id="CHEBI:57856"/>
        <dbReference type="ChEBI" id="CHEBI:58827"/>
        <dbReference type="ChEBI" id="CHEBI:59789"/>
        <dbReference type="EC" id="2.1.1.107"/>
    </reaction>
</comment>
<dbReference type="InterPro" id="IPR003043">
    <property type="entry name" value="Uropor_MeTrfase_CS"/>
</dbReference>